<dbReference type="SUPFAM" id="SSF82199">
    <property type="entry name" value="SET domain"/>
    <property type="match status" value="1"/>
</dbReference>
<feature type="region of interest" description="Disordered" evidence="1">
    <location>
        <begin position="1"/>
        <end position="22"/>
    </location>
</feature>
<gene>
    <name evidence="3" type="ORF">Q8F55_009188</name>
</gene>
<dbReference type="PROSITE" id="PS50280">
    <property type="entry name" value="SET"/>
    <property type="match status" value="1"/>
</dbReference>
<name>A0ABR3PSX3_9TREE</name>
<reference evidence="3 4" key="1">
    <citation type="submission" date="2023-08" db="EMBL/GenBank/DDBJ databases">
        <title>Annotated Genome Sequence of Vanrija albida AlHP1.</title>
        <authorList>
            <person name="Herzog R."/>
        </authorList>
    </citation>
    <scope>NUCLEOTIDE SEQUENCE [LARGE SCALE GENOMIC DNA]</scope>
    <source>
        <strain evidence="3 4">AlHP1</strain>
    </source>
</reference>
<dbReference type="Gene3D" id="2.170.270.10">
    <property type="entry name" value="SET domain"/>
    <property type="match status" value="1"/>
</dbReference>
<organism evidence="3 4">
    <name type="scientific">Vanrija albida</name>
    <dbReference type="NCBI Taxonomy" id="181172"/>
    <lineage>
        <taxon>Eukaryota</taxon>
        <taxon>Fungi</taxon>
        <taxon>Dikarya</taxon>
        <taxon>Basidiomycota</taxon>
        <taxon>Agaricomycotina</taxon>
        <taxon>Tremellomycetes</taxon>
        <taxon>Trichosporonales</taxon>
        <taxon>Trichosporonaceae</taxon>
        <taxon>Vanrija</taxon>
    </lineage>
</organism>
<evidence type="ECO:0000259" key="2">
    <source>
        <dbReference type="PROSITE" id="PS50280"/>
    </source>
</evidence>
<feature type="domain" description="SET" evidence="2">
    <location>
        <begin position="118"/>
        <end position="256"/>
    </location>
</feature>
<keyword evidence="4" id="KW-1185">Reference proteome</keyword>
<dbReference type="Proteomes" id="UP001565368">
    <property type="component" value="Unassembled WGS sequence"/>
</dbReference>
<evidence type="ECO:0000313" key="3">
    <source>
        <dbReference type="EMBL" id="KAL1405550.1"/>
    </source>
</evidence>
<dbReference type="InterPro" id="IPR001214">
    <property type="entry name" value="SET_dom"/>
</dbReference>
<feature type="compositionally biased region" description="Gly residues" evidence="1">
    <location>
        <begin position="1"/>
        <end position="10"/>
    </location>
</feature>
<proteinExistence type="predicted"/>
<comment type="caution">
    <text evidence="3">The sequence shown here is derived from an EMBL/GenBank/DDBJ whole genome shotgun (WGS) entry which is preliminary data.</text>
</comment>
<evidence type="ECO:0000313" key="4">
    <source>
        <dbReference type="Proteomes" id="UP001565368"/>
    </source>
</evidence>
<dbReference type="GeneID" id="95990231"/>
<protein>
    <recommendedName>
        <fullName evidence="2">SET domain-containing protein</fullName>
    </recommendedName>
</protein>
<accession>A0ABR3PSX3</accession>
<dbReference type="InterPro" id="IPR046341">
    <property type="entry name" value="SET_dom_sf"/>
</dbReference>
<sequence>MTSPGQGGMVAGTPATSPASHRSLGTAASLLATLLCPRHDAATIRPRHDVPPPPGWPEDVAFLVRPRLAPGFPPELVPLLLAASPSSSPASSFASSFSSSASASSSPRYAPRPTPHPATVAIKRVSTPAHPAHGQRCLVARKRIAPGELVIPYLGVVHADVEGRPSPHAESDYDLSLLRLSGADPRNPFPGLHVSLGVDAAGAGNAARFVNDYRGVAARPNAEFRVGRGDAGELRMEVWALKAGIAKGDEVLVSYGKGWWGARVG</sequence>
<dbReference type="Pfam" id="PF00856">
    <property type="entry name" value="SET"/>
    <property type="match status" value="1"/>
</dbReference>
<dbReference type="EMBL" id="JBBXJM010000007">
    <property type="protein sequence ID" value="KAL1405550.1"/>
    <property type="molecule type" value="Genomic_DNA"/>
</dbReference>
<evidence type="ECO:0000256" key="1">
    <source>
        <dbReference type="SAM" id="MobiDB-lite"/>
    </source>
</evidence>
<dbReference type="RefSeq" id="XP_069205494.1">
    <property type="nucleotide sequence ID" value="XM_069357557.1"/>
</dbReference>